<dbReference type="STRING" id="1070870.SAMN05444351_1722"/>
<gene>
    <name evidence="1" type="ORF">SAMN05444351_1722</name>
</gene>
<dbReference type="RefSeq" id="WP_073419781.1">
    <property type="nucleotide sequence ID" value="NZ_FQVX01000002.1"/>
</dbReference>
<dbReference type="AlphaFoldDB" id="A0A1M5HSR5"/>
<proteinExistence type="predicted"/>
<evidence type="ECO:0000313" key="2">
    <source>
        <dbReference type="Proteomes" id="UP000184471"/>
    </source>
</evidence>
<name>A0A1M5HSR5_9ACTN</name>
<dbReference type="Proteomes" id="UP000184471">
    <property type="component" value="Unassembled WGS sequence"/>
</dbReference>
<dbReference type="OrthoDB" id="5190583at2"/>
<accession>A0A1M5HSR5</accession>
<sequence>MDADRPAWLFDPSATRTLVLTRRPPGGRAVDDVVSDLVWTEVVRLLRWATAGSTGPAHLRTGALWRLAAEGAALLRRMPVLCAETGQPWSVLPPTPPAPGTPPARQVEVVAGRLARLLAASGPAPVTLPALAAEVDALGEAAVQAIAASSFATGSAFM</sequence>
<reference evidence="1 2" key="1">
    <citation type="submission" date="2016-11" db="EMBL/GenBank/DDBJ databases">
        <authorList>
            <person name="Jaros S."/>
            <person name="Januszkiewicz K."/>
            <person name="Wedrychowicz H."/>
        </authorList>
    </citation>
    <scope>NUCLEOTIDE SEQUENCE [LARGE SCALE GENOMIC DNA]</scope>
    <source>
        <strain evidence="1 2">DSM 45408</strain>
    </source>
</reference>
<protein>
    <submittedName>
        <fullName evidence="1">Uncharacterized protein</fullName>
    </submittedName>
</protein>
<evidence type="ECO:0000313" key="1">
    <source>
        <dbReference type="EMBL" id="SHG18963.1"/>
    </source>
</evidence>
<keyword evidence="2" id="KW-1185">Reference proteome</keyword>
<dbReference type="EMBL" id="FQVX01000002">
    <property type="protein sequence ID" value="SHG18963.1"/>
    <property type="molecule type" value="Genomic_DNA"/>
</dbReference>
<organism evidence="1 2">
    <name type="scientific">Geodermatophilus nigrescens</name>
    <dbReference type="NCBI Taxonomy" id="1070870"/>
    <lineage>
        <taxon>Bacteria</taxon>
        <taxon>Bacillati</taxon>
        <taxon>Actinomycetota</taxon>
        <taxon>Actinomycetes</taxon>
        <taxon>Geodermatophilales</taxon>
        <taxon>Geodermatophilaceae</taxon>
        <taxon>Geodermatophilus</taxon>
    </lineage>
</organism>